<dbReference type="Proteomes" id="UP000465866">
    <property type="component" value="Chromosome"/>
</dbReference>
<sequence>MAEPGDQTEQCAEPDEQNRRADAVTPAQHRADDDDREQHDDDDKPEHLHIMLYGQVNFHLDGSRAPSAGSRPDRDAEVVEQP</sequence>
<proteinExistence type="predicted"/>
<name>A0A7I7KVD3_9MYCO</name>
<reference evidence="2 3" key="1">
    <citation type="journal article" date="2019" name="Emerg. Microbes Infect.">
        <title>Comprehensive subspecies identification of 175 nontuberculous mycobacteria species based on 7547 genomic profiles.</title>
        <authorList>
            <person name="Matsumoto Y."/>
            <person name="Kinjo T."/>
            <person name="Motooka D."/>
            <person name="Nabeya D."/>
            <person name="Jung N."/>
            <person name="Uechi K."/>
            <person name="Horii T."/>
            <person name="Iida T."/>
            <person name="Fujita J."/>
            <person name="Nakamura S."/>
        </authorList>
    </citation>
    <scope>NUCLEOTIDE SEQUENCE [LARGE SCALE GENOMIC DNA]</scope>
    <source>
        <strain evidence="2 3">JCM 12404</strain>
    </source>
</reference>
<protein>
    <submittedName>
        <fullName evidence="2">Uncharacterized protein</fullName>
    </submittedName>
</protein>
<feature type="compositionally biased region" description="Basic and acidic residues" evidence="1">
    <location>
        <begin position="29"/>
        <end position="47"/>
    </location>
</feature>
<gene>
    <name evidence="2" type="ORF">MCOO_13070</name>
</gene>
<feature type="compositionally biased region" description="Basic and acidic residues" evidence="1">
    <location>
        <begin position="71"/>
        <end position="82"/>
    </location>
</feature>
<dbReference type="EMBL" id="AP022569">
    <property type="protein sequence ID" value="BBX45292.1"/>
    <property type="molecule type" value="Genomic_DNA"/>
</dbReference>
<keyword evidence="3" id="KW-1185">Reference proteome</keyword>
<accession>A0A7I7KVD3</accession>
<feature type="region of interest" description="Disordered" evidence="1">
    <location>
        <begin position="60"/>
        <end position="82"/>
    </location>
</feature>
<organism evidence="2 3">
    <name type="scientific">Mycobacterium cookii</name>
    <dbReference type="NCBI Taxonomy" id="1775"/>
    <lineage>
        <taxon>Bacteria</taxon>
        <taxon>Bacillati</taxon>
        <taxon>Actinomycetota</taxon>
        <taxon>Actinomycetes</taxon>
        <taxon>Mycobacteriales</taxon>
        <taxon>Mycobacteriaceae</taxon>
        <taxon>Mycobacterium</taxon>
    </lineage>
</organism>
<evidence type="ECO:0000256" key="1">
    <source>
        <dbReference type="SAM" id="MobiDB-lite"/>
    </source>
</evidence>
<feature type="region of interest" description="Disordered" evidence="1">
    <location>
        <begin position="1"/>
        <end position="47"/>
    </location>
</feature>
<dbReference type="AlphaFoldDB" id="A0A7I7KVD3"/>
<evidence type="ECO:0000313" key="2">
    <source>
        <dbReference type="EMBL" id="BBX45292.1"/>
    </source>
</evidence>
<dbReference type="KEGG" id="mcoo:MCOO_13070"/>
<evidence type="ECO:0000313" key="3">
    <source>
        <dbReference type="Proteomes" id="UP000465866"/>
    </source>
</evidence>